<dbReference type="Proteomes" id="UP000094527">
    <property type="component" value="Unassembled WGS sequence"/>
</dbReference>
<keyword evidence="2" id="KW-1185">Reference proteome</keyword>
<name>A0A1D2MKX8_ORCCI</name>
<gene>
    <name evidence="1" type="ORF">Ocin01_13057</name>
</gene>
<reference evidence="1 2" key="1">
    <citation type="journal article" date="2016" name="Genome Biol. Evol.">
        <title>Gene Family Evolution Reflects Adaptation to Soil Environmental Stressors in the Genome of the Collembolan Orchesella cincta.</title>
        <authorList>
            <person name="Faddeeva-Vakhrusheva A."/>
            <person name="Derks M.F."/>
            <person name="Anvar S.Y."/>
            <person name="Agamennone V."/>
            <person name="Suring W."/>
            <person name="Smit S."/>
            <person name="van Straalen N.M."/>
            <person name="Roelofs D."/>
        </authorList>
    </citation>
    <scope>NUCLEOTIDE SEQUENCE [LARGE SCALE GENOMIC DNA]</scope>
    <source>
        <tissue evidence="1">Mixed pool</tissue>
    </source>
</reference>
<accession>A0A1D2MKX8</accession>
<evidence type="ECO:0000313" key="1">
    <source>
        <dbReference type="EMBL" id="ODM93623.1"/>
    </source>
</evidence>
<dbReference type="EMBL" id="LJIJ01000944">
    <property type="protein sequence ID" value="ODM93623.1"/>
    <property type="molecule type" value="Genomic_DNA"/>
</dbReference>
<proteinExistence type="predicted"/>
<comment type="caution">
    <text evidence="1">The sequence shown here is derived from an EMBL/GenBank/DDBJ whole genome shotgun (WGS) entry which is preliminary data.</text>
</comment>
<sequence length="75" mass="8750">MLGWVLFETQWETYSEGASSTLPPPPIRLPMLQNMLHHRVLSNRRRIMLPREAVSDTETHNHCKSLVNEWLKVIG</sequence>
<protein>
    <submittedName>
        <fullName evidence="1">Uncharacterized protein</fullName>
    </submittedName>
</protein>
<evidence type="ECO:0000313" key="2">
    <source>
        <dbReference type="Proteomes" id="UP000094527"/>
    </source>
</evidence>
<dbReference type="AlphaFoldDB" id="A0A1D2MKX8"/>
<organism evidence="1 2">
    <name type="scientific">Orchesella cincta</name>
    <name type="common">Springtail</name>
    <name type="synonym">Podura cincta</name>
    <dbReference type="NCBI Taxonomy" id="48709"/>
    <lineage>
        <taxon>Eukaryota</taxon>
        <taxon>Metazoa</taxon>
        <taxon>Ecdysozoa</taxon>
        <taxon>Arthropoda</taxon>
        <taxon>Hexapoda</taxon>
        <taxon>Collembola</taxon>
        <taxon>Entomobryomorpha</taxon>
        <taxon>Entomobryoidea</taxon>
        <taxon>Orchesellidae</taxon>
        <taxon>Orchesellinae</taxon>
        <taxon>Orchesella</taxon>
    </lineage>
</organism>